<dbReference type="AlphaFoldDB" id="A0A4C1V408"/>
<evidence type="ECO:0000256" key="1">
    <source>
        <dbReference type="SAM" id="MobiDB-lite"/>
    </source>
</evidence>
<feature type="compositionally biased region" description="Basic and acidic residues" evidence="1">
    <location>
        <begin position="36"/>
        <end position="55"/>
    </location>
</feature>
<sequence>MIWKPGADTIVFNLNFKRVPDGRNEEIQQTRSSQNCHERLRPIGDSHSHYHRSERNPISNVEAGLIAAKRRVPPLKVTSVLRFELQATVLGVQLARNAVEEDDELSTRRVYRSDSKTVLT</sequence>
<keyword evidence="3" id="KW-1185">Reference proteome</keyword>
<proteinExistence type="predicted"/>
<feature type="region of interest" description="Disordered" evidence="1">
    <location>
        <begin position="25"/>
        <end position="57"/>
    </location>
</feature>
<accession>A0A4C1V408</accession>
<reference evidence="2 3" key="1">
    <citation type="journal article" date="2019" name="Commun. Biol.">
        <title>The bagworm genome reveals a unique fibroin gene that provides high tensile strength.</title>
        <authorList>
            <person name="Kono N."/>
            <person name="Nakamura H."/>
            <person name="Ohtoshi R."/>
            <person name="Tomita M."/>
            <person name="Numata K."/>
            <person name="Arakawa K."/>
        </authorList>
    </citation>
    <scope>NUCLEOTIDE SEQUENCE [LARGE SCALE GENOMIC DNA]</scope>
</reference>
<comment type="caution">
    <text evidence="2">The sequence shown here is derived from an EMBL/GenBank/DDBJ whole genome shotgun (WGS) entry which is preliminary data.</text>
</comment>
<organism evidence="2 3">
    <name type="scientific">Eumeta variegata</name>
    <name type="common">Bagworm moth</name>
    <name type="synonym">Eumeta japonica</name>
    <dbReference type="NCBI Taxonomy" id="151549"/>
    <lineage>
        <taxon>Eukaryota</taxon>
        <taxon>Metazoa</taxon>
        <taxon>Ecdysozoa</taxon>
        <taxon>Arthropoda</taxon>
        <taxon>Hexapoda</taxon>
        <taxon>Insecta</taxon>
        <taxon>Pterygota</taxon>
        <taxon>Neoptera</taxon>
        <taxon>Endopterygota</taxon>
        <taxon>Lepidoptera</taxon>
        <taxon>Glossata</taxon>
        <taxon>Ditrysia</taxon>
        <taxon>Tineoidea</taxon>
        <taxon>Psychidae</taxon>
        <taxon>Oiketicinae</taxon>
        <taxon>Eumeta</taxon>
    </lineage>
</organism>
<dbReference type="EMBL" id="BGZK01000274">
    <property type="protein sequence ID" value="GBP33501.1"/>
    <property type="molecule type" value="Genomic_DNA"/>
</dbReference>
<dbReference type="Pfam" id="PF05380">
    <property type="entry name" value="Peptidase_A17"/>
    <property type="match status" value="1"/>
</dbReference>
<protein>
    <submittedName>
        <fullName evidence="2">Uncharacterized protein</fullName>
    </submittedName>
</protein>
<gene>
    <name evidence="2" type="ORF">EVAR_23904_1</name>
</gene>
<name>A0A4C1V408_EUMVA</name>
<evidence type="ECO:0000313" key="3">
    <source>
        <dbReference type="Proteomes" id="UP000299102"/>
    </source>
</evidence>
<dbReference type="InterPro" id="IPR008042">
    <property type="entry name" value="Retrotrans_Pao"/>
</dbReference>
<dbReference type="Proteomes" id="UP000299102">
    <property type="component" value="Unassembled WGS sequence"/>
</dbReference>
<evidence type="ECO:0000313" key="2">
    <source>
        <dbReference type="EMBL" id="GBP33501.1"/>
    </source>
</evidence>